<dbReference type="SUPFAM" id="SSF53335">
    <property type="entry name" value="S-adenosyl-L-methionine-dependent methyltransferases"/>
    <property type="match status" value="1"/>
</dbReference>
<reference evidence="1 2" key="1">
    <citation type="submission" date="2016-10" db="EMBL/GenBank/DDBJ databases">
        <authorList>
            <person name="de Groot N.N."/>
        </authorList>
    </citation>
    <scope>NUCLEOTIDE SEQUENCE [LARGE SCALE GENOMIC DNA]</scope>
    <source>
        <strain evidence="1 2">DSM 21799</strain>
    </source>
</reference>
<dbReference type="Proteomes" id="UP000199183">
    <property type="component" value="Unassembled WGS sequence"/>
</dbReference>
<gene>
    <name evidence="1" type="ORF">SAMN04489806_2271</name>
</gene>
<keyword evidence="2" id="KW-1185">Reference proteome</keyword>
<dbReference type="AlphaFoldDB" id="A0A1H4NQA4"/>
<dbReference type="STRING" id="640635.SAMN04489806_2271"/>
<proteinExistence type="predicted"/>
<evidence type="ECO:0008006" key="3">
    <source>
        <dbReference type="Google" id="ProtNLM"/>
    </source>
</evidence>
<organism evidence="1 2">
    <name type="scientific">Paramicrobacterium humi</name>
    <dbReference type="NCBI Taxonomy" id="640635"/>
    <lineage>
        <taxon>Bacteria</taxon>
        <taxon>Bacillati</taxon>
        <taxon>Actinomycetota</taxon>
        <taxon>Actinomycetes</taxon>
        <taxon>Micrococcales</taxon>
        <taxon>Microbacteriaceae</taxon>
        <taxon>Paramicrobacterium</taxon>
    </lineage>
</organism>
<dbReference type="OrthoDB" id="5498854at2"/>
<dbReference type="InterPro" id="IPR029063">
    <property type="entry name" value="SAM-dependent_MTases_sf"/>
</dbReference>
<evidence type="ECO:0000313" key="1">
    <source>
        <dbReference type="EMBL" id="SEB97443.1"/>
    </source>
</evidence>
<dbReference type="RefSeq" id="WP_091184160.1">
    <property type="nucleotide sequence ID" value="NZ_FNRY01000001.1"/>
</dbReference>
<dbReference type="EMBL" id="FNRY01000001">
    <property type="protein sequence ID" value="SEB97443.1"/>
    <property type="molecule type" value="Genomic_DNA"/>
</dbReference>
<accession>A0A1H4NQA4</accession>
<evidence type="ECO:0000313" key="2">
    <source>
        <dbReference type="Proteomes" id="UP000199183"/>
    </source>
</evidence>
<dbReference type="Gene3D" id="3.40.50.150">
    <property type="entry name" value="Vaccinia Virus protein VP39"/>
    <property type="match status" value="1"/>
</dbReference>
<sequence length="267" mass="29067">MPVGSITRGTTGTNRLRRVDRWIAALPALRRTERPHVVDLGYGAHGVTTLELQRRLARTRPDVDVLGLEIDPERVRVARGELERVRAGGTPFPADAAVAFARGGFEVPGPEPVVIRAFNVLRQYDETEVPEAWAMMTARLQPGGVLVEGTCNEIGRVCTWVDVTAEGAQSFTISLRLAELAKPSIAAERLPKALIHHNVPGEPIHDFLTALDRAWATHAGLGIHSPRQRWLAAVAELKAAGWPVLHGESRWRLGEVSVPWSAVAPAG</sequence>
<protein>
    <recommendedName>
        <fullName evidence="3">Methyltransferase domain-containing protein</fullName>
    </recommendedName>
</protein>
<name>A0A1H4NQA4_9MICO</name>